<name>A0A814RBV0_9BILA</name>
<feature type="non-terminal residue" evidence="1">
    <location>
        <position position="9"/>
    </location>
</feature>
<keyword evidence="2" id="KW-1185">Reference proteome</keyword>
<reference evidence="1" key="1">
    <citation type="submission" date="2021-02" db="EMBL/GenBank/DDBJ databases">
        <authorList>
            <person name="Nowell W R."/>
        </authorList>
    </citation>
    <scope>NUCLEOTIDE SEQUENCE</scope>
    <source>
        <strain evidence="1">Ploen Becks lab</strain>
    </source>
</reference>
<proteinExistence type="predicted"/>
<organism evidence="1 2">
    <name type="scientific">Brachionus calyciflorus</name>
    <dbReference type="NCBI Taxonomy" id="104777"/>
    <lineage>
        <taxon>Eukaryota</taxon>
        <taxon>Metazoa</taxon>
        <taxon>Spiralia</taxon>
        <taxon>Gnathifera</taxon>
        <taxon>Rotifera</taxon>
        <taxon>Eurotatoria</taxon>
        <taxon>Monogononta</taxon>
        <taxon>Pseudotrocha</taxon>
        <taxon>Ploima</taxon>
        <taxon>Brachionidae</taxon>
        <taxon>Brachionus</taxon>
    </lineage>
</organism>
<protein>
    <submittedName>
        <fullName evidence="1">Uncharacterized protein</fullName>
    </submittedName>
</protein>
<evidence type="ECO:0000313" key="1">
    <source>
        <dbReference type="EMBL" id="CAF1131839.1"/>
    </source>
</evidence>
<comment type="caution">
    <text evidence="1">The sequence shown here is derived from an EMBL/GenBank/DDBJ whole genome shotgun (WGS) entry which is preliminary data.</text>
</comment>
<dbReference type="EMBL" id="CAJNOC010009689">
    <property type="protein sequence ID" value="CAF1131839.1"/>
    <property type="molecule type" value="Genomic_DNA"/>
</dbReference>
<sequence>MGGLEHHNQ</sequence>
<evidence type="ECO:0000313" key="2">
    <source>
        <dbReference type="Proteomes" id="UP000663879"/>
    </source>
</evidence>
<dbReference type="Proteomes" id="UP000663879">
    <property type="component" value="Unassembled WGS sequence"/>
</dbReference>
<accession>A0A814RBV0</accession>
<gene>
    <name evidence="1" type="ORF">OXX778_LOCUS22509</name>
</gene>